<keyword evidence="1" id="KW-0808">Transferase</keyword>
<comment type="caution">
    <text evidence="3">The sequence shown here is derived from an EMBL/GenBank/DDBJ whole genome shotgun (WGS) entry which is preliminary data.</text>
</comment>
<dbReference type="InterPro" id="IPR036890">
    <property type="entry name" value="HATPase_C_sf"/>
</dbReference>
<evidence type="ECO:0000256" key="1">
    <source>
        <dbReference type="ARBA" id="ARBA00022527"/>
    </source>
</evidence>
<feature type="domain" description="Histidine kinase/HSP90-like ATPase" evidence="2">
    <location>
        <begin position="9"/>
        <end position="129"/>
    </location>
</feature>
<dbReference type="InterPro" id="IPR003594">
    <property type="entry name" value="HATPase_dom"/>
</dbReference>
<dbReference type="InterPro" id="IPR050267">
    <property type="entry name" value="Anti-sigma-factor_SerPK"/>
</dbReference>
<gene>
    <name evidence="3" type="ORF">A3G33_11145</name>
</gene>
<dbReference type="EMBL" id="MHFR01000060">
    <property type="protein sequence ID" value="OGW95555.1"/>
    <property type="molecule type" value="Genomic_DNA"/>
</dbReference>
<dbReference type="Proteomes" id="UP000178187">
    <property type="component" value="Unassembled WGS sequence"/>
</dbReference>
<dbReference type="SUPFAM" id="SSF55874">
    <property type="entry name" value="ATPase domain of HSP90 chaperone/DNA topoisomerase II/histidine kinase"/>
    <property type="match status" value="1"/>
</dbReference>
<evidence type="ECO:0000259" key="2">
    <source>
        <dbReference type="Pfam" id="PF13581"/>
    </source>
</evidence>
<proteinExistence type="predicted"/>
<keyword evidence="1" id="KW-0723">Serine/threonine-protein kinase</keyword>
<dbReference type="CDD" id="cd16936">
    <property type="entry name" value="HATPase_RsbW-like"/>
    <property type="match status" value="1"/>
</dbReference>
<dbReference type="Gene3D" id="3.30.565.10">
    <property type="entry name" value="Histidine kinase-like ATPase, C-terminal domain"/>
    <property type="match status" value="1"/>
</dbReference>
<reference evidence="3 4" key="1">
    <citation type="journal article" date="2016" name="Nat. Commun.">
        <title>Thousands of microbial genomes shed light on interconnected biogeochemical processes in an aquifer system.</title>
        <authorList>
            <person name="Anantharaman K."/>
            <person name="Brown C.T."/>
            <person name="Hug L.A."/>
            <person name="Sharon I."/>
            <person name="Castelle C.J."/>
            <person name="Probst A.J."/>
            <person name="Thomas B.C."/>
            <person name="Singh A."/>
            <person name="Wilkins M.J."/>
            <person name="Karaoz U."/>
            <person name="Brodie E.L."/>
            <person name="Williams K.H."/>
            <person name="Hubbard S.S."/>
            <person name="Banfield J.F."/>
        </authorList>
    </citation>
    <scope>NUCLEOTIDE SEQUENCE [LARGE SCALE GENOMIC DNA]</scope>
</reference>
<dbReference type="AlphaFoldDB" id="A0A1G1KRW7"/>
<organism evidence="3 4">
    <name type="scientific">Candidatus Danuiimicrobium aquiferis</name>
    <dbReference type="NCBI Taxonomy" id="1801832"/>
    <lineage>
        <taxon>Bacteria</taxon>
        <taxon>Pseudomonadati</taxon>
        <taxon>Candidatus Omnitrophota</taxon>
        <taxon>Candidatus Danuiimicrobium</taxon>
    </lineage>
</organism>
<keyword evidence="1" id="KW-0418">Kinase</keyword>
<name>A0A1G1KRW7_9BACT</name>
<dbReference type="PANTHER" id="PTHR35526:SF3">
    <property type="entry name" value="ANTI-SIGMA-F FACTOR RSBW"/>
    <property type="match status" value="1"/>
</dbReference>
<evidence type="ECO:0000313" key="4">
    <source>
        <dbReference type="Proteomes" id="UP000178187"/>
    </source>
</evidence>
<dbReference type="GO" id="GO:0004674">
    <property type="term" value="F:protein serine/threonine kinase activity"/>
    <property type="evidence" value="ECO:0007669"/>
    <property type="project" value="UniProtKB-KW"/>
</dbReference>
<accession>A0A1G1KRW7</accession>
<sequence length="147" mass="16750">MEKTFKLIASSENLTRFRSQLKILLDQSGLIEKKSGEVLLAIQEVLTNILKHGYRGKPSEVTITYTDEPDQITITVQDSGKKFDMTQHADPKLPPDKPGGLGIYLIKTSMDKVSYDKNCKNGNLLRLIKFKKERKENQIKDMKEVQP</sequence>
<dbReference type="PANTHER" id="PTHR35526">
    <property type="entry name" value="ANTI-SIGMA-F FACTOR RSBW-RELATED"/>
    <property type="match status" value="1"/>
</dbReference>
<protein>
    <recommendedName>
        <fullName evidence="2">Histidine kinase/HSP90-like ATPase domain-containing protein</fullName>
    </recommendedName>
</protein>
<evidence type="ECO:0000313" key="3">
    <source>
        <dbReference type="EMBL" id="OGW95555.1"/>
    </source>
</evidence>
<dbReference type="Pfam" id="PF13581">
    <property type="entry name" value="HATPase_c_2"/>
    <property type="match status" value="1"/>
</dbReference>